<dbReference type="Pfam" id="PF17765">
    <property type="entry name" value="MLTR_LBD"/>
    <property type="match status" value="1"/>
</dbReference>
<evidence type="ECO:0000259" key="2">
    <source>
        <dbReference type="Pfam" id="PF17765"/>
    </source>
</evidence>
<protein>
    <recommendedName>
        <fullName evidence="2">MmyB-like transcription regulator ligand binding domain-containing protein</fullName>
    </recommendedName>
</protein>
<accession>A0ABV5N8T3</accession>
<evidence type="ECO:0000313" key="4">
    <source>
        <dbReference type="Proteomes" id="UP001589709"/>
    </source>
</evidence>
<gene>
    <name evidence="3" type="ORF">ACFF45_29320</name>
</gene>
<comment type="caution">
    <text evidence="3">The sequence shown here is derived from an EMBL/GenBank/DDBJ whole genome shotgun (WGS) entry which is preliminary data.</text>
</comment>
<proteinExistence type="predicted"/>
<feature type="region of interest" description="Disordered" evidence="1">
    <location>
        <begin position="1"/>
        <end position="30"/>
    </location>
</feature>
<feature type="compositionally biased region" description="Low complexity" evidence="1">
    <location>
        <begin position="96"/>
        <end position="107"/>
    </location>
</feature>
<feature type="region of interest" description="Disordered" evidence="1">
    <location>
        <begin position="84"/>
        <end position="120"/>
    </location>
</feature>
<reference evidence="3 4" key="1">
    <citation type="submission" date="2024-09" db="EMBL/GenBank/DDBJ databases">
        <authorList>
            <person name="Sun Q."/>
            <person name="Mori K."/>
        </authorList>
    </citation>
    <scope>NUCLEOTIDE SEQUENCE [LARGE SCALE GENOMIC DNA]</scope>
    <source>
        <strain evidence="3 4">JCM 6917</strain>
    </source>
</reference>
<feature type="domain" description="MmyB-like transcription regulator ligand binding" evidence="2">
    <location>
        <begin position="27"/>
        <end position="87"/>
    </location>
</feature>
<evidence type="ECO:0000313" key="3">
    <source>
        <dbReference type="EMBL" id="MFB9466688.1"/>
    </source>
</evidence>
<organism evidence="3 4">
    <name type="scientific">Streptomyces cinereospinus</name>
    <dbReference type="NCBI Taxonomy" id="285561"/>
    <lineage>
        <taxon>Bacteria</taxon>
        <taxon>Bacillati</taxon>
        <taxon>Actinomycetota</taxon>
        <taxon>Actinomycetes</taxon>
        <taxon>Kitasatosporales</taxon>
        <taxon>Streptomycetaceae</taxon>
        <taxon>Streptomyces</taxon>
    </lineage>
</organism>
<dbReference type="InterPro" id="IPR041413">
    <property type="entry name" value="MLTR_LBD"/>
</dbReference>
<dbReference type="RefSeq" id="WP_381349706.1">
    <property type="nucleotide sequence ID" value="NZ_JBHMCY010000076.1"/>
</dbReference>
<dbReference type="Gene3D" id="3.30.450.180">
    <property type="match status" value="1"/>
</dbReference>
<dbReference type="EMBL" id="JBHMCY010000076">
    <property type="protein sequence ID" value="MFB9466688.1"/>
    <property type="molecule type" value="Genomic_DNA"/>
</dbReference>
<evidence type="ECO:0000256" key="1">
    <source>
        <dbReference type="SAM" id="MobiDB-lite"/>
    </source>
</evidence>
<keyword evidence="4" id="KW-1185">Reference proteome</keyword>
<dbReference type="Proteomes" id="UP001589709">
    <property type="component" value="Unassembled WGS sequence"/>
</dbReference>
<name>A0ABV5N8T3_9ACTN</name>
<sequence>MRAALTGDPSDFRCLRGRGPAPHCGPVPGRPEWPKLVERLRERSDRFRELRERHEIAGHDAGTKWITHSAIGLLELDCANLQSPSRRAGGHHQISAGAPVRRAAATARDGEPSRCAQSAA</sequence>